<comment type="similarity">
    <text evidence="1">Belongs to the glycosyltransferase 32 family.</text>
</comment>
<organism evidence="2 3">
    <name type="scientific">Naumovozyma dairenensis (strain ATCC 10597 / BCRC 20456 / CBS 421 / NBRC 0211 / NRRL Y-12639)</name>
    <name type="common">Saccharomyces dairenensis</name>
    <dbReference type="NCBI Taxonomy" id="1071378"/>
    <lineage>
        <taxon>Eukaryota</taxon>
        <taxon>Fungi</taxon>
        <taxon>Dikarya</taxon>
        <taxon>Ascomycota</taxon>
        <taxon>Saccharomycotina</taxon>
        <taxon>Saccharomycetes</taxon>
        <taxon>Saccharomycetales</taxon>
        <taxon>Saccharomycetaceae</taxon>
        <taxon>Naumovozyma</taxon>
    </lineage>
</organism>
<reference evidence="2 3" key="1">
    <citation type="journal article" date="2011" name="Proc. Natl. Acad. Sci. U.S.A.">
        <title>Evolutionary erosion of yeast sex chromosomes by mating-type switching accidents.</title>
        <authorList>
            <person name="Gordon J.L."/>
            <person name="Armisen D."/>
            <person name="Proux-Wera E."/>
            <person name="Oheigeartaigh S.S."/>
            <person name="Byrne K.P."/>
            <person name="Wolfe K.H."/>
        </authorList>
    </citation>
    <scope>NUCLEOTIDE SEQUENCE [LARGE SCALE GENOMIC DNA]</scope>
    <source>
        <strain evidence="3">ATCC 10597 / BCRC 20456 / CBS 421 / NBRC 0211 / NRRL Y-12639</strain>
    </source>
</reference>
<dbReference type="RefSeq" id="XP_003669938.1">
    <property type="nucleotide sequence ID" value="XM_003669890.1"/>
</dbReference>
<dbReference type="STRING" id="1071378.G0WA84"/>
<evidence type="ECO:0008006" key="4">
    <source>
        <dbReference type="Google" id="ProtNLM"/>
    </source>
</evidence>
<dbReference type="KEGG" id="ndi:NDAI_0D03810"/>
<proteinExistence type="inferred from homology"/>
<dbReference type="InterPro" id="IPR039367">
    <property type="entry name" value="Och1-like"/>
</dbReference>
<dbReference type="HOGENOM" id="CLU_022381_5_2_1"/>
<dbReference type="GeneID" id="11495149"/>
<evidence type="ECO:0000313" key="3">
    <source>
        <dbReference type="Proteomes" id="UP000000689"/>
    </source>
</evidence>
<dbReference type="InterPro" id="IPR029044">
    <property type="entry name" value="Nucleotide-diphossugar_trans"/>
</dbReference>
<dbReference type="SUPFAM" id="SSF53448">
    <property type="entry name" value="Nucleotide-diphospho-sugar transferases"/>
    <property type="match status" value="1"/>
</dbReference>
<gene>
    <name evidence="2" type="primary">NDAI0D03810</name>
    <name evidence="2" type="ordered locus">NDAI_0D03810</name>
</gene>
<protein>
    <recommendedName>
        <fullName evidence="4">Glycosyltransferase family 32 protein</fullName>
    </recommendedName>
</protein>
<dbReference type="OrthoDB" id="409543at2759"/>
<dbReference type="EMBL" id="HE580270">
    <property type="protein sequence ID" value="CCD24695.1"/>
    <property type="molecule type" value="Genomic_DNA"/>
</dbReference>
<dbReference type="PANTHER" id="PTHR31834">
    <property type="entry name" value="INITIATION-SPECIFIC ALPHA-1,6-MANNOSYLTRANSFERASE"/>
    <property type="match status" value="1"/>
</dbReference>
<dbReference type="InterPro" id="IPR007577">
    <property type="entry name" value="GlycoTrfase_DXD_sugar-bd_CS"/>
</dbReference>
<dbReference type="GO" id="GO:0000009">
    <property type="term" value="F:alpha-1,6-mannosyltransferase activity"/>
    <property type="evidence" value="ECO:0007669"/>
    <property type="project" value="EnsemblFungi"/>
</dbReference>
<sequence>MFPYDTQKPIPRKIWQTWKVSTNDPTFPSNFRNFQQKWSLAAKETENSTPSEEKFQYSLITDDNIESLLNNVYGEAPLVIDAFQLMPNNILKADFFRYLILYARGGIYSDMDTIPLKELKDWPSLSSSSSPSLFSSAPIPYKGFIPSSPSASVSPSASSRKEPGLVIGIEADPDREDWKKWYARRIQFCQWTIQSKPGHPILRELILNITSTTLNSVPHSNLKKIRNSMIDSTVKNDYNINYRDKRRDDKNYKHDSLKTFDNVDGSDIMNWTGPGIFSDIIFEYMNNLVKTNSDIILINSNYVVIPNLRPQLMRRIMKNQQKNNHTKIENSLNLKRLIPWEFFTLITEPVLVDDIMVLPITSFSPDVGQMEAKSSTDEMAFVKHMFEGSWKEEADSNKK</sequence>
<name>G0WA84_NAUDC</name>
<dbReference type="Gene3D" id="3.90.550.20">
    <property type="match status" value="1"/>
</dbReference>
<dbReference type="GO" id="GO:0000136">
    <property type="term" value="C:mannan polymerase complex"/>
    <property type="evidence" value="ECO:0007669"/>
    <property type="project" value="TreeGrafter"/>
</dbReference>
<dbReference type="GO" id="GO:0006487">
    <property type="term" value="P:protein N-linked glycosylation"/>
    <property type="evidence" value="ECO:0007669"/>
    <property type="project" value="EnsemblFungi"/>
</dbReference>
<dbReference type="Proteomes" id="UP000000689">
    <property type="component" value="Chromosome 4"/>
</dbReference>
<accession>G0WA84</accession>
<evidence type="ECO:0000256" key="1">
    <source>
        <dbReference type="ARBA" id="ARBA00009003"/>
    </source>
</evidence>
<dbReference type="PANTHER" id="PTHR31834:SF1">
    <property type="entry name" value="INITIATION-SPECIFIC ALPHA-1,6-MANNOSYLTRANSFERASE"/>
    <property type="match status" value="1"/>
</dbReference>
<dbReference type="OMA" id="DWADWYS"/>
<dbReference type="AlphaFoldDB" id="G0WA84"/>
<dbReference type="Pfam" id="PF04488">
    <property type="entry name" value="Gly_transf_sug"/>
    <property type="match status" value="1"/>
</dbReference>
<dbReference type="eggNOG" id="ENOG502QW2I">
    <property type="taxonomic scope" value="Eukaryota"/>
</dbReference>
<evidence type="ECO:0000313" key="2">
    <source>
        <dbReference type="EMBL" id="CCD24695.1"/>
    </source>
</evidence>
<keyword evidence="3" id="KW-1185">Reference proteome</keyword>